<protein>
    <submittedName>
        <fullName evidence="1">3619_t:CDS:1</fullName>
    </submittedName>
</protein>
<sequence>MFINILIEGKISVKASINITSKFNTISKSLFDKLEEDYGLECLSGDELIAKISLEYPPKTYTHRARIVIDDISILLIKENNNKANPTKNNTPRSDLSIDKITNMIKKILLDR</sequence>
<evidence type="ECO:0000313" key="2">
    <source>
        <dbReference type="Proteomes" id="UP000789860"/>
    </source>
</evidence>
<name>A0ACA9N096_9GLOM</name>
<gene>
    <name evidence="1" type="ORF">SCALOS_LOCUS7727</name>
</gene>
<reference evidence="1" key="1">
    <citation type="submission" date="2021-06" db="EMBL/GenBank/DDBJ databases">
        <authorList>
            <person name="Kallberg Y."/>
            <person name="Tangrot J."/>
            <person name="Rosling A."/>
        </authorList>
    </citation>
    <scope>NUCLEOTIDE SEQUENCE</scope>
    <source>
        <strain evidence="1">AU212A</strain>
    </source>
</reference>
<feature type="non-terminal residue" evidence="1">
    <location>
        <position position="112"/>
    </location>
</feature>
<dbReference type="Proteomes" id="UP000789860">
    <property type="component" value="Unassembled WGS sequence"/>
</dbReference>
<proteinExistence type="predicted"/>
<comment type="caution">
    <text evidence="1">The sequence shown here is derived from an EMBL/GenBank/DDBJ whole genome shotgun (WGS) entry which is preliminary data.</text>
</comment>
<accession>A0ACA9N096</accession>
<keyword evidence="2" id="KW-1185">Reference proteome</keyword>
<evidence type="ECO:0000313" key="1">
    <source>
        <dbReference type="EMBL" id="CAG8623438.1"/>
    </source>
</evidence>
<organism evidence="1 2">
    <name type="scientific">Scutellospora calospora</name>
    <dbReference type="NCBI Taxonomy" id="85575"/>
    <lineage>
        <taxon>Eukaryota</taxon>
        <taxon>Fungi</taxon>
        <taxon>Fungi incertae sedis</taxon>
        <taxon>Mucoromycota</taxon>
        <taxon>Glomeromycotina</taxon>
        <taxon>Glomeromycetes</taxon>
        <taxon>Diversisporales</taxon>
        <taxon>Gigasporaceae</taxon>
        <taxon>Scutellospora</taxon>
    </lineage>
</organism>
<dbReference type="EMBL" id="CAJVPM010018135">
    <property type="protein sequence ID" value="CAG8623438.1"/>
    <property type="molecule type" value="Genomic_DNA"/>
</dbReference>